<protein>
    <submittedName>
        <fullName evidence="13">TonB-dependent receptor</fullName>
    </submittedName>
</protein>
<dbReference type="Proteomes" id="UP000886042">
    <property type="component" value="Unassembled WGS sequence"/>
</dbReference>
<evidence type="ECO:0000256" key="4">
    <source>
        <dbReference type="ARBA" id="ARBA00022692"/>
    </source>
</evidence>
<feature type="non-terminal residue" evidence="13">
    <location>
        <position position="802"/>
    </location>
</feature>
<dbReference type="PROSITE" id="PS52016">
    <property type="entry name" value="TONB_DEPENDENT_REC_3"/>
    <property type="match status" value="1"/>
</dbReference>
<dbReference type="Gene3D" id="2.40.170.20">
    <property type="entry name" value="TonB-dependent receptor, beta-barrel domain"/>
    <property type="match status" value="1"/>
</dbReference>
<keyword evidence="7 8" id="KW-0998">Cell outer membrane</keyword>
<feature type="chain" id="PRO_5027930663" evidence="10">
    <location>
        <begin position="32"/>
        <end position="802"/>
    </location>
</feature>
<evidence type="ECO:0000256" key="6">
    <source>
        <dbReference type="ARBA" id="ARBA00023136"/>
    </source>
</evidence>
<dbReference type="InterPro" id="IPR039426">
    <property type="entry name" value="TonB-dep_rcpt-like"/>
</dbReference>
<dbReference type="EMBL" id="DRMN01000380">
    <property type="protein sequence ID" value="HFB55418.1"/>
    <property type="molecule type" value="Genomic_DNA"/>
</dbReference>
<reference evidence="13" key="1">
    <citation type="journal article" date="2020" name="mSystems">
        <title>Genome- and Community-Level Interaction Insights into Carbon Utilization and Element Cycling Functions of Hydrothermarchaeota in Hydrothermal Sediment.</title>
        <authorList>
            <person name="Zhou Z."/>
            <person name="Liu Y."/>
            <person name="Xu W."/>
            <person name="Pan J."/>
            <person name="Luo Z.H."/>
            <person name="Li M."/>
        </authorList>
    </citation>
    <scope>NUCLEOTIDE SEQUENCE [LARGE SCALE GENOMIC DNA]</scope>
    <source>
        <strain evidence="13">HyVt-489</strain>
    </source>
</reference>
<dbReference type="PANTHER" id="PTHR47234:SF3">
    <property type="entry name" value="SECRETIN_TONB SHORT N-TERMINAL DOMAIN-CONTAINING PROTEIN"/>
    <property type="match status" value="1"/>
</dbReference>
<evidence type="ECO:0000256" key="1">
    <source>
        <dbReference type="ARBA" id="ARBA00004571"/>
    </source>
</evidence>
<keyword evidence="6 8" id="KW-0472">Membrane</keyword>
<name>A0A7C3GLW3_9PROT</name>
<evidence type="ECO:0000259" key="11">
    <source>
        <dbReference type="Pfam" id="PF00593"/>
    </source>
</evidence>
<keyword evidence="13" id="KW-0675">Receptor</keyword>
<keyword evidence="3 8" id="KW-1134">Transmembrane beta strand</keyword>
<comment type="similarity">
    <text evidence="8 9">Belongs to the TonB-dependent receptor family.</text>
</comment>
<evidence type="ECO:0000313" key="13">
    <source>
        <dbReference type="EMBL" id="HFB55418.1"/>
    </source>
</evidence>
<evidence type="ECO:0000256" key="7">
    <source>
        <dbReference type="ARBA" id="ARBA00023237"/>
    </source>
</evidence>
<dbReference type="InterPro" id="IPR000531">
    <property type="entry name" value="Beta-barrel_TonB"/>
</dbReference>
<keyword evidence="4 8" id="KW-0812">Transmembrane</keyword>
<evidence type="ECO:0000259" key="12">
    <source>
        <dbReference type="Pfam" id="PF07715"/>
    </source>
</evidence>
<evidence type="ECO:0000256" key="10">
    <source>
        <dbReference type="SAM" id="SignalP"/>
    </source>
</evidence>
<evidence type="ECO:0000256" key="3">
    <source>
        <dbReference type="ARBA" id="ARBA00022452"/>
    </source>
</evidence>
<feature type="domain" description="TonB-dependent receptor-like beta-barrel" evidence="11">
    <location>
        <begin position="442"/>
        <end position="769"/>
    </location>
</feature>
<sequence>MATFSLKSQLAISVSTLMIAATFGTAPFAQAQDASVQADEIITTGTRRKARSAADAPAPVDVISAAEFVNQGTSDIGDLLRTVVPSYNVNAQPISDAATISRPANLRGLSPDNTLVLLNGKRRHRGSVIAFLGGGISDGSQGVDIAVLPSIGLKQVEVLRDGASSQYGSDAIAGVINFVMDDANHGGSFEVKYGSTYVGDGDNYRVSGNIGLPLGENGFVNITGEYGESDGTFRAVQRTDAAALIAAGNTAVGDISVNTVTNDFVQYWGRPDVTDEYKIFINSGIELNENVEAYAFGNYAERTVEGGFFFRNPTNRGGVFNGPLVRADPLNPFGFSPIDGVVVSSFGALLNPDTTDAGAVADSQASLAAIAAAGLTPNDLFDSVRVATLPGGDATSCPRGIPLNGTGGLIQDAGVAAQVAANPLCFAFTELFPGGFVPRFGGNNRDYAITGGLRGELDFGTGLGYDISGSYGSNKTDFFIRNTINASLGPDTPTSFVPGAYEQIETAFNLDLTYGIPVASFASDLNIAAGFEWRDEQFDITAGDPASFQLGPLSAPYDPVAGTGVAGFPTGQGFSSSSNGFGGFSTSTSNSQSNIAIYGELEADVSEKVTLQAALRWEDYDLFGTTTNFKVGGLYKVSDGLRLRGTYSTGFHAPTAGQANVTNVTTAFSGGKLQDQGTIPLTTSPGQLAAEFLEGTTGIRPDLGPEEASNVSLGIGFDLGATTWTVDYFNIVVNNRIALTDNLKFIDVLDFIAARDNVAVYDNSSIGAALNSLGTAGSINRNDFLGFEDLSSFRFFTNNFDT</sequence>
<organism evidence="13 14">
    <name type="scientific">Hellea balneolensis</name>
    <dbReference type="NCBI Taxonomy" id="287478"/>
    <lineage>
        <taxon>Bacteria</taxon>
        <taxon>Pseudomonadati</taxon>
        <taxon>Pseudomonadota</taxon>
        <taxon>Alphaproteobacteria</taxon>
        <taxon>Maricaulales</taxon>
        <taxon>Robiginitomaculaceae</taxon>
        <taxon>Hellea</taxon>
    </lineage>
</organism>
<dbReference type="GO" id="GO:0009279">
    <property type="term" value="C:cell outer membrane"/>
    <property type="evidence" value="ECO:0007669"/>
    <property type="project" value="UniProtKB-SubCell"/>
</dbReference>
<dbReference type="Gene3D" id="2.170.130.10">
    <property type="entry name" value="TonB-dependent receptor, plug domain"/>
    <property type="match status" value="1"/>
</dbReference>
<feature type="domain" description="TonB-dependent receptor plug" evidence="12">
    <location>
        <begin position="54"/>
        <end position="175"/>
    </location>
</feature>
<keyword evidence="10" id="KW-0732">Signal</keyword>
<evidence type="ECO:0000313" key="14">
    <source>
        <dbReference type="Proteomes" id="UP000886042"/>
    </source>
</evidence>
<evidence type="ECO:0000256" key="2">
    <source>
        <dbReference type="ARBA" id="ARBA00022448"/>
    </source>
</evidence>
<dbReference type="PANTHER" id="PTHR47234">
    <property type="match status" value="1"/>
</dbReference>
<evidence type="ECO:0000256" key="9">
    <source>
        <dbReference type="RuleBase" id="RU003357"/>
    </source>
</evidence>
<evidence type="ECO:0000256" key="5">
    <source>
        <dbReference type="ARBA" id="ARBA00023077"/>
    </source>
</evidence>
<accession>A0A7C3GLW3</accession>
<keyword evidence="5 9" id="KW-0798">TonB box</keyword>
<gene>
    <name evidence="13" type="ORF">ENJ46_05785</name>
</gene>
<comment type="subcellular location">
    <subcellularLocation>
        <location evidence="1 8">Cell outer membrane</location>
        <topology evidence="1 8">Multi-pass membrane protein</topology>
    </subcellularLocation>
</comment>
<dbReference type="InterPro" id="IPR036942">
    <property type="entry name" value="Beta-barrel_TonB_sf"/>
</dbReference>
<evidence type="ECO:0000256" key="8">
    <source>
        <dbReference type="PROSITE-ProRule" id="PRU01360"/>
    </source>
</evidence>
<comment type="caution">
    <text evidence="13">The sequence shown here is derived from an EMBL/GenBank/DDBJ whole genome shotgun (WGS) entry which is preliminary data.</text>
</comment>
<feature type="signal peptide" evidence="10">
    <location>
        <begin position="1"/>
        <end position="31"/>
    </location>
</feature>
<proteinExistence type="inferred from homology"/>
<dbReference type="InterPro" id="IPR037066">
    <property type="entry name" value="Plug_dom_sf"/>
</dbReference>
<dbReference type="InterPro" id="IPR012910">
    <property type="entry name" value="Plug_dom"/>
</dbReference>
<dbReference type="Pfam" id="PF00593">
    <property type="entry name" value="TonB_dep_Rec_b-barrel"/>
    <property type="match status" value="1"/>
</dbReference>
<dbReference type="Pfam" id="PF07715">
    <property type="entry name" value="Plug"/>
    <property type="match status" value="1"/>
</dbReference>
<keyword evidence="2 8" id="KW-0813">Transport</keyword>
<dbReference type="SUPFAM" id="SSF56935">
    <property type="entry name" value="Porins"/>
    <property type="match status" value="1"/>
</dbReference>
<dbReference type="AlphaFoldDB" id="A0A7C3GLW3"/>